<evidence type="ECO:0008006" key="3">
    <source>
        <dbReference type="Google" id="ProtNLM"/>
    </source>
</evidence>
<evidence type="ECO:0000313" key="1">
    <source>
        <dbReference type="EMBL" id="SFT52936.1"/>
    </source>
</evidence>
<dbReference type="PROSITE" id="PS51257">
    <property type="entry name" value="PROKAR_LIPOPROTEIN"/>
    <property type="match status" value="1"/>
</dbReference>
<dbReference type="OrthoDB" id="9179901at2"/>
<evidence type="ECO:0000313" key="2">
    <source>
        <dbReference type="Proteomes" id="UP000236454"/>
    </source>
</evidence>
<sequence length="149" mass="16960">MKAFTFVFVLVVVITGCKPQIIQPNFGDNHYKVNYNLHDISTVKSGAYKYGENYDYNVNLCKDLTSKGMMVKDVKVSSHGKGTDNKLSILFDVNEDFSQEILAIVSNSNSIEKGRTKTRTEITTKETHYIDFIFDTSINLDRNDFIVLK</sequence>
<accession>A0A1I6YR37</accession>
<reference evidence="1 2" key="1">
    <citation type="submission" date="2016-10" db="EMBL/GenBank/DDBJ databases">
        <authorList>
            <person name="de Groot N.N."/>
        </authorList>
    </citation>
    <scope>NUCLEOTIDE SEQUENCE [LARGE SCALE GENOMIC DNA]</scope>
    <source>
        <strain evidence="1 2">CGMCC 1.7005</strain>
    </source>
</reference>
<dbReference type="STRING" id="477690.SAMN05216474_1107"/>
<organism evidence="1 2">
    <name type="scientific">Lishizhenia tianjinensis</name>
    <dbReference type="NCBI Taxonomy" id="477690"/>
    <lineage>
        <taxon>Bacteria</taxon>
        <taxon>Pseudomonadati</taxon>
        <taxon>Bacteroidota</taxon>
        <taxon>Flavobacteriia</taxon>
        <taxon>Flavobacteriales</taxon>
        <taxon>Crocinitomicaceae</taxon>
        <taxon>Lishizhenia</taxon>
    </lineage>
</organism>
<dbReference type="RefSeq" id="WP_090247314.1">
    <property type="nucleotide sequence ID" value="NZ_FPAS01000001.1"/>
</dbReference>
<keyword evidence="2" id="KW-1185">Reference proteome</keyword>
<dbReference type="Proteomes" id="UP000236454">
    <property type="component" value="Unassembled WGS sequence"/>
</dbReference>
<proteinExistence type="predicted"/>
<dbReference type="AlphaFoldDB" id="A0A1I6YR37"/>
<dbReference type="EMBL" id="FPAS01000001">
    <property type="protein sequence ID" value="SFT52936.1"/>
    <property type="molecule type" value="Genomic_DNA"/>
</dbReference>
<name>A0A1I6YR37_9FLAO</name>
<gene>
    <name evidence="1" type="ORF">SAMN05216474_1107</name>
</gene>
<protein>
    <recommendedName>
        <fullName evidence="3">Lipoprotein</fullName>
    </recommendedName>
</protein>